<dbReference type="PROSITE" id="PS50011">
    <property type="entry name" value="PROTEIN_KINASE_DOM"/>
    <property type="match status" value="1"/>
</dbReference>
<accession>A0A9N9BMD2</accession>
<dbReference type="GO" id="GO:0004674">
    <property type="term" value="F:protein serine/threonine kinase activity"/>
    <property type="evidence" value="ECO:0007669"/>
    <property type="project" value="TreeGrafter"/>
</dbReference>
<dbReference type="OrthoDB" id="4062651at2759"/>
<dbReference type="AlphaFoldDB" id="A0A9N9BMD2"/>
<evidence type="ECO:0000256" key="3">
    <source>
        <dbReference type="ARBA" id="ARBA00022777"/>
    </source>
</evidence>
<feature type="region of interest" description="Disordered" evidence="5">
    <location>
        <begin position="219"/>
        <end position="267"/>
    </location>
</feature>
<sequence>FMHSAPRSFAQFQWSQKLWWLCDIISNLYIIHKEGQVHGNLHTGNILQTGDDYRETYSSISDLGLSIPADSTCSISTIAKSRQGDNLCYGVLPFIAPEVLQGNPVSKYSDIYSIGVLMIEIANGKPPFHDRAHDQELANEVCKGRRPTIIEGFAPENYVNLAAHCCHENPLKRPTVKHLSMILPHWHQCMSGKFNSNAKCKEIQQGFLRADQKVLEKAEYSQRMEQMGSSSSDEWDTDDFGSDYGSESSEGSERFMSTRSEYTNDSDSGVCVRERYERVCERNGGFEIHPGAVYTSRLLNFKISTSQTPQQPPLNGNEGESHYSDSEFSSEYDLSDDFSNLSL</sequence>
<proteinExistence type="predicted"/>
<dbReference type="GO" id="GO:0005524">
    <property type="term" value="F:ATP binding"/>
    <property type="evidence" value="ECO:0007669"/>
    <property type="project" value="UniProtKB-KW"/>
</dbReference>
<keyword evidence="8" id="KW-1185">Reference proteome</keyword>
<feature type="domain" description="Protein kinase" evidence="6">
    <location>
        <begin position="1"/>
        <end position="190"/>
    </location>
</feature>
<feature type="compositionally biased region" description="Polar residues" evidence="5">
    <location>
        <begin position="255"/>
        <end position="267"/>
    </location>
</feature>
<dbReference type="InterPro" id="IPR011009">
    <property type="entry name" value="Kinase-like_dom_sf"/>
</dbReference>
<dbReference type="PANTHER" id="PTHR44329">
    <property type="entry name" value="SERINE/THREONINE-PROTEIN KINASE TNNI3K-RELATED"/>
    <property type="match status" value="1"/>
</dbReference>
<keyword evidence="1" id="KW-0808">Transferase</keyword>
<evidence type="ECO:0000313" key="7">
    <source>
        <dbReference type="EMBL" id="CAG8571462.1"/>
    </source>
</evidence>
<dbReference type="EMBL" id="CAJVPV010004332">
    <property type="protein sequence ID" value="CAG8571462.1"/>
    <property type="molecule type" value="Genomic_DNA"/>
</dbReference>
<evidence type="ECO:0000256" key="5">
    <source>
        <dbReference type="SAM" id="MobiDB-lite"/>
    </source>
</evidence>
<organism evidence="7 8">
    <name type="scientific">Acaulospora morrowiae</name>
    <dbReference type="NCBI Taxonomy" id="94023"/>
    <lineage>
        <taxon>Eukaryota</taxon>
        <taxon>Fungi</taxon>
        <taxon>Fungi incertae sedis</taxon>
        <taxon>Mucoromycota</taxon>
        <taxon>Glomeromycotina</taxon>
        <taxon>Glomeromycetes</taxon>
        <taxon>Diversisporales</taxon>
        <taxon>Acaulosporaceae</taxon>
        <taxon>Acaulospora</taxon>
    </lineage>
</organism>
<evidence type="ECO:0000259" key="6">
    <source>
        <dbReference type="PROSITE" id="PS50011"/>
    </source>
</evidence>
<dbReference type="Gene3D" id="1.10.510.10">
    <property type="entry name" value="Transferase(Phosphotransferase) domain 1"/>
    <property type="match status" value="1"/>
</dbReference>
<dbReference type="PANTHER" id="PTHR44329:SF288">
    <property type="entry name" value="MITOGEN-ACTIVATED PROTEIN KINASE KINASE KINASE 20"/>
    <property type="match status" value="1"/>
</dbReference>
<feature type="region of interest" description="Disordered" evidence="5">
    <location>
        <begin position="306"/>
        <end position="343"/>
    </location>
</feature>
<feature type="compositionally biased region" description="Polar residues" evidence="5">
    <location>
        <begin position="223"/>
        <end position="232"/>
    </location>
</feature>
<dbReference type="InterPro" id="IPR051681">
    <property type="entry name" value="Ser/Thr_Kinases-Pseudokinases"/>
</dbReference>
<keyword evidence="3" id="KW-0418">Kinase</keyword>
<gene>
    <name evidence="7" type="ORF">AMORRO_LOCUS6492</name>
</gene>
<dbReference type="SMART" id="SM00220">
    <property type="entry name" value="S_TKc"/>
    <property type="match status" value="1"/>
</dbReference>
<feature type="non-terminal residue" evidence="7">
    <location>
        <position position="1"/>
    </location>
</feature>
<name>A0A9N9BMD2_9GLOM</name>
<keyword evidence="4" id="KW-0067">ATP-binding</keyword>
<dbReference type="Proteomes" id="UP000789342">
    <property type="component" value="Unassembled WGS sequence"/>
</dbReference>
<dbReference type="Pfam" id="PF00069">
    <property type="entry name" value="Pkinase"/>
    <property type="match status" value="1"/>
</dbReference>
<comment type="caution">
    <text evidence="7">The sequence shown here is derived from an EMBL/GenBank/DDBJ whole genome shotgun (WGS) entry which is preliminary data.</text>
</comment>
<evidence type="ECO:0000256" key="4">
    <source>
        <dbReference type="ARBA" id="ARBA00022840"/>
    </source>
</evidence>
<evidence type="ECO:0000256" key="1">
    <source>
        <dbReference type="ARBA" id="ARBA00022679"/>
    </source>
</evidence>
<reference evidence="7" key="1">
    <citation type="submission" date="2021-06" db="EMBL/GenBank/DDBJ databases">
        <authorList>
            <person name="Kallberg Y."/>
            <person name="Tangrot J."/>
            <person name="Rosling A."/>
        </authorList>
    </citation>
    <scope>NUCLEOTIDE SEQUENCE</scope>
    <source>
        <strain evidence="7">CL551</strain>
    </source>
</reference>
<evidence type="ECO:0000256" key="2">
    <source>
        <dbReference type="ARBA" id="ARBA00022741"/>
    </source>
</evidence>
<evidence type="ECO:0000313" key="8">
    <source>
        <dbReference type="Proteomes" id="UP000789342"/>
    </source>
</evidence>
<keyword evidence="2" id="KW-0547">Nucleotide-binding</keyword>
<dbReference type="SUPFAM" id="SSF56112">
    <property type="entry name" value="Protein kinase-like (PK-like)"/>
    <property type="match status" value="1"/>
</dbReference>
<dbReference type="InterPro" id="IPR000719">
    <property type="entry name" value="Prot_kinase_dom"/>
</dbReference>
<protein>
    <submittedName>
        <fullName evidence="7">14977_t:CDS:1</fullName>
    </submittedName>
</protein>